<dbReference type="InterPro" id="IPR008930">
    <property type="entry name" value="Terpenoid_cyclase/PrenylTrfase"/>
</dbReference>
<accession>A0AAE3EDC4</accession>
<sequence length="592" mass="61997">MQHAAGGCPGFSLWPVSARADALETGGDFREAIGEPASSDGELSDETGSQEESAGKDGDLDAENSDAAGTVGEEEITAVEEQVDFSEEIVVTGTAETEEADGADASGTGADGGNEEIMVFGLSDLDTDEEGNLRSADAGALDTMLQNTVSWLKGSQSSVLNDDFLSGVSSTATDWTAFSLGRLGISDNYSGFLAAADAYVRESYEEDPEYGLSYSKATEWHRLTLAVLAAGGDPTSVGGQDLIADGVYNCLIGDPWTQGVNGAFWGLLALDSRGYEVPEGAAYDRDDLIRYILDSQVPGGGWTLYGSQADVDMTAMAVYALAPYYAGNAEVRSAVDAGLAFLRNGISADGDLESDGDYNCESTAQTIVAFAAMGIDPSSVTSPESGKSLLDGLAQYYNTDTGGFRHTLEDAASNSMATDQALYAIAAYRYCQKGLSIWDFKSPSDTSSYRISAGSTVYTAEASADAVLKVGAGVKEIRIDNIPVGNYDAAEVRAGETVFSTAGRTADGSFPVEGTIPVADGTVLQITVYRQNGTEENWTLTVQTDTAAEARAVIRQIDSLPDAADLTLEDADAVKTARTAFEALGEEEKECA</sequence>
<dbReference type="RefSeq" id="WP_308455065.1">
    <property type="nucleotide sequence ID" value="NZ_JAJEQR010000086.1"/>
</dbReference>
<dbReference type="SUPFAM" id="SSF48239">
    <property type="entry name" value="Terpenoid cyclases/Protein prenyltransferases"/>
    <property type="match status" value="1"/>
</dbReference>
<protein>
    <submittedName>
        <fullName evidence="2">Uncharacterized protein</fullName>
    </submittedName>
</protein>
<organism evidence="2 3">
    <name type="scientific">Hominifimenecus microfluidus</name>
    <dbReference type="NCBI Taxonomy" id="2885348"/>
    <lineage>
        <taxon>Bacteria</taxon>
        <taxon>Bacillati</taxon>
        <taxon>Bacillota</taxon>
        <taxon>Clostridia</taxon>
        <taxon>Lachnospirales</taxon>
        <taxon>Lachnospiraceae</taxon>
        <taxon>Hominifimenecus</taxon>
    </lineage>
</organism>
<dbReference type="AlphaFoldDB" id="A0AAE3EDC4"/>
<name>A0AAE3EDC4_9FIRM</name>
<proteinExistence type="predicted"/>
<dbReference type="Proteomes" id="UP001198182">
    <property type="component" value="Unassembled WGS sequence"/>
</dbReference>
<evidence type="ECO:0000313" key="3">
    <source>
        <dbReference type="Proteomes" id="UP001198182"/>
    </source>
</evidence>
<feature type="region of interest" description="Disordered" evidence="1">
    <location>
        <begin position="25"/>
        <end position="68"/>
    </location>
</feature>
<evidence type="ECO:0000313" key="2">
    <source>
        <dbReference type="EMBL" id="MCC2232678.1"/>
    </source>
</evidence>
<dbReference type="Gene3D" id="1.50.10.20">
    <property type="match status" value="1"/>
</dbReference>
<dbReference type="CDD" id="cd00688">
    <property type="entry name" value="ISOPREN_C2_like"/>
    <property type="match status" value="1"/>
</dbReference>
<keyword evidence="3" id="KW-1185">Reference proteome</keyword>
<evidence type="ECO:0000256" key="1">
    <source>
        <dbReference type="SAM" id="MobiDB-lite"/>
    </source>
</evidence>
<dbReference type="EMBL" id="JAJEQR010000086">
    <property type="protein sequence ID" value="MCC2232678.1"/>
    <property type="molecule type" value="Genomic_DNA"/>
</dbReference>
<gene>
    <name evidence="2" type="ORF">LKD81_17055</name>
</gene>
<reference evidence="2" key="1">
    <citation type="submission" date="2021-10" db="EMBL/GenBank/DDBJ databases">
        <title>Anaerobic single-cell dispensing facilitates the cultivation of human gut bacteria.</title>
        <authorList>
            <person name="Afrizal A."/>
        </authorList>
    </citation>
    <scope>NUCLEOTIDE SEQUENCE</scope>
    <source>
        <strain evidence="2">CLA-AA-H215</strain>
    </source>
</reference>
<comment type="caution">
    <text evidence="2">The sequence shown here is derived from an EMBL/GenBank/DDBJ whole genome shotgun (WGS) entry which is preliminary data.</text>
</comment>